<evidence type="ECO:0000313" key="2">
    <source>
        <dbReference type="Proteomes" id="UP001239111"/>
    </source>
</evidence>
<proteinExistence type="predicted"/>
<organism evidence="1 2">
    <name type="scientific">Eretmocerus hayati</name>
    <dbReference type="NCBI Taxonomy" id="131215"/>
    <lineage>
        <taxon>Eukaryota</taxon>
        <taxon>Metazoa</taxon>
        <taxon>Ecdysozoa</taxon>
        <taxon>Arthropoda</taxon>
        <taxon>Hexapoda</taxon>
        <taxon>Insecta</taxon>
        <taxon>Pterygota</taxon>
        <taxon>Neoptera</taxon>
        <taxon>Endopterygota</taxon>
        <taxon>Hymenoptera</taxon>
        <taxon>Apocrita</taxon>
        <taxon>Proctotrupomorpha</taxon>
        <taxon>Chalcidoidea</taxon>
        <taxon>Aphelinidae</taxon>
        <taxon>Aphelininae</taxon>
        <taxon>Eretmocerus</taxon>
    </lineage>
</organism>
<name>A0ACC2NB29_9HYME</name>
<keyword evidence="2" id="KW-1185">Reference proteome</keyword>
<accession>A0ACC2NB29</accession>
<dbReference type="EMBL" id="CM056744">
    <property type="protein sequence ID" value="KAJ8668387.1"/>
    <property type="molecule type" value="Genomic_DNA"/>
</dbReference>
<protein>
    <submittedName>
        <fullName evidence="1">Uncharacterized protein</fullName>
    </submittedName>
</protein>
<dbReference type="Proteomes" id="UP001239111">
    <property type="component" value="Chromosome 4"/>
</dbReference>
<evidence type="ECO:0000313" key="1">
    <source>
        <dbReference type="EMBL" id="KAJ8668387.1"/>
    </source>
</evidence>
<comment type="caution">
    <text evidence="1">The sequence shown here is derived from an EMBL/GenBank/DDBJ whole genome shotgun (WGS) entry which is preliminary data.</text>
</comment>
<sequence length="157" mass="18550">MPYFYLVNRLKEMMPNDGNKVEVFELMEEIRFNRHLELKSSESSEPGSLATFFNRYPEFKDYDGRLIDVEYSKMNPDSSNFERVFSEYAGEIMNHCQNKKSVDGRRASKAPEGNDQFSYPYHPVKRLYLYFLVKEHSNAIVLLSEILPDLQAKREKE</sequence>
<gene>
    <name evidence="1" type="ORF">QAD02_010050</name>
</gene>
<reference evidence="1" key="1">
    <citation type="submission" date="2023-04" db="EMBL/GenBank/DDBJ databases">
        <title>A chromosome-level genome assembly of the parasitoid wasp Eretmocerus hayati.</title>
        <authorList>
            <person name="Zhong Y."/>
            <person name="Liu S."/>
            <person name="Liu Y."/>
        </authorList>
    </citation>
    <scope>NUCLEOTIDE SEQUENCE</scope>
    <source>
        <strain evidence="1">ZJU_SS_LIU_2023</strain>
    </source>
</reference>